<evidence type="ECO:0000313" key="1">
    <source>
        <dbReference type="EMBL" id="OMJ18288.1"/>
    </source>
</evidence>
<accession>A0A1R1XUK6</accession>
<name>A0A1R1XUK6_9FUNG</name>
<protein>
    <submittedName>
        <fullName evidence="1">Uncharacterized protein</fullName>
    </submittedName>
</protein>
<evidence type="ECO:0000313" key="2">
    <source>
        <dbReference type="Proteomes" id="UP000187283"/>
    </source>
</evidence>
<gene>
    <name evidence="1" type="ORF">AYI70_g5438</name>
</gene>
<reference evidence="1 2" key="1">
    <citation type="submission" date="2017-01" db="EMBL/GenBank/DDBJ databases">
        <authorList>
            <person name="Mah S.A."/>
            <person name="Swanson W.J."/>
            <person name="Moy G.W."/>
            <person name="Vacquier V.D."/>
        </authorList>
    </citation>
    <scope>NUCLEOTIDE SEQUENCE [LARGE SCALE GENOMIC DNA]</scope>
    <source>
        <strain evidence="1 2">GSMNP</strain>
    </source>
</reference>
<keyword evidence="2" id="KW-1185">Reference proteome</keyword>
<dbReference type="Proteomes" id="UP000187283">
    <property type="component" value="Unassembled WGS sequence"/>
</dbReference>
<organism evidence="1 2">
    <name type="scientific">Smittium culicis</name>
    <dbReference type="NCBI Taxonomy" id="133412"/>
    <lineage>
        <taxon>Eukaryota</taxon>
        <taxon>Fungi</taxon>
        <taxon>Fungi incertae sedis</taxon>
        <taxon>Zoopagomycota</taxon>
        <taxon>Kickxellomycotina</taxon>
        <taxon>Harpellomycetes</taxon>
        <taxon>Harpellales</taxon>
        <taxon>Legeriomycetaceae</taxon>
        <taxon>Smittium</taxon>
    </lineage>
</organism>
<proteinExistence type="predicted"/>
<comment type="caution">
    <text evidence="1">The sequence shown here is derived from an EMBL/GenBank/DDBJ whole genome shotgun (WGS) entry which is preliminary data.</text>
</comment>
<dbReference type="AlphaFoldDB" id="A0A1R1XUK6"/>
<dbReference type="EMBL" id="LSSN01001795">
    <property type="protein sequence ID" value="OMJ18288.1"/>
    <property type="molecule type" value="Genomic_DNA"/>
</dbReference>
<sequence>MNTSEDPEILFSSTMRALLSEIDATVTEESGRTIFQDGNANFNLQNVPLEVFPDVTKPPICIHAQHDLQAVQKIPPISLKLPLLPVPRPAIRATSELIIVHEDPPPNSRIDQIESNFRLEIPRRPADYVKIQRRVTNEHALNLLQAFRAWIQGQLREVVDYAVSFDHISRNSDQHERNVPQSFVRQDLGSPTIRTQEQSSFSIELMNIDSEADKTGNSEPALLDEPANLLERDSACGIVVGIRSYPRDMKPQGHETAYQHKGTVDSVVCTEAQECGESISVSLFRKHTLLCLEIRGHSLPGTAGINRKDMVSLPQDQNSLASDLCVIRTRSSERPQQTDSTNRMFFIVRDIHNT</sequence>